<name>A0A834I307_RHYFE</name>
<comment type="caution">
    <text evidence="2">The sequence shown here is derived from an EMBL/GenBank/DDBJ whole genome shotgun (WGS) entry which is preliminary data.</text>
</comment>
<dbReference type="AlphaFoldDB" id="A0A834I307"/>
<gene>
    <name evidence="2" type="ORF">GWI33_016771</name>
</gene>
<proteinExistence type="predicted"/>
<feature type="compositionally biased region" description="Polar residues" evidence="1">
    <location>
        <begin position="48"/>
        <end position="59"/>
    </location>
</feature>
<organism evidence="2 3">
    <name type="scientific">Rhynchophorus ferrugineus</name>
    <name type="common">Red palm weevil</name>
    <name type="synonym">Curculio ferrugineus</name>
    <dbReference type="NCBI Taxonomy" id="354439"/>
    <lineage>
        <taxon>Eukaryota</taxon>
        <taxon>Metazoa</taxon>
        <taxon>Ecdysozoa</taxon>
        <taxon>Arthropoda</taxon>
        <taxon>Hexapoda</taxon>
        <taxon>Insecta</taxon>
        <taxon>Pterygota</taxon>
        <taxon>Neoptera</taxon>
        <taxon>Endopterygota</taxon>
        <taxon>Coleoptera</taxon>
        <taxon>Polyphaga</taxon>
        <taxon>Cucujiformia</taxon>
        <taxon>Curculionidae</taxon>
        <taxon>Dryophthorinae</taxon>
        <taxon>Rhynchophorus</taxon>
    </lineage>
</organism>
<reference evidence="2" key="1">
    <citation type="submission" date="2020-08" db="EMBL/GenBank/DDBJ databases">
        <title>Genome sequencing and assembly of the red palm weevil Rhynchophorus ferrugineus.</title>
        <authorList>
            <person name="Dias G.B."/>
            <person name="Bergman C.M."/>
            <person name="Manee M."/>
        </authorList>
    </citation>
    <scope>NUCLEOTIDE SEQUENCE</scope>
    <source>
        <strain evidence="2">AA-2017</strain>
        <tissue evidence="2">Whole larva</tissue>
    </source>
</reference>
<evidence type="ECO:0000256" key="1">
    <source>
        <dbReference type="SAM" id="MobiDB-lite"/>
    </source>
</evidence>
<dbReference type="Proteomes" id="UP000625711">
    <property type="component" value="Unassembled WGS sequence"/>
</dbReference>
<dbReference type="EMBL" id="JAACXV010014120">
    <property type="protein sequence ID" value="KAF7270250.1"/>
    <property type="molecule type" value="Genomic_DNA"/>
</dbReference>
<feature type="region of interest" description="Disordered" evidence="1">
    <location>
        <begin position="12"/>
        <end position="78"/>
    </location>
</feature>
<sequence>MQGLLLRCRPLGAGHSWYMSRRGRRATSPPDQSRMTAGRAVTPDESGNRTGLPSVATTGTDRRRKRPKTGMDSGVAAR</sequence>
<accession>A0A834I307</accession>
<keyword evidence="3" id="KW-1185">Reference proteome</keyword>
<protein>
    <submittedName>
        <fullName evidence="2">Uncharacterized protein</fullName>
    </submittedName>
</protein>
<evidence type="ECO:0000313" key="3">
    <source>
        <dbReference type="Proteomes" id="UP000625711"/>
    </source>
</evidence>
<evidence type="ECO:0000313" key="2">
    <source>
        <dbReference type="EMBL" id="KAF7270250.1"/>
    </source>
</evidence>